<evidence type="ECO:0000313" key="1">
    <source>
        <dbReference type="EMBL" id="KVE28947.1"/>
    </source>
</evidence>
<dbReference type="InterPro" id="IPR012347">
    <property type="entry name" value="Ferritin-like"/>
</dbReference>
<dbReference type="SUPFAM" id="SSF47240">
    <property type="entry name" value="Ferritin-like"/>
    <property type="match status" value="1"/>
</dbReference>
<name>A0A103E5V2_9BURK</name>
<dbReference type="Gene3D" id="1.20.1260.10">
    <property type="match status" value="1"/>
</dbReference>
<accession>A0A103E5V2</accession>
<proteinExistence type="predicted"/>
<gene>
    <name evidence="1" type="ORF">WS67_08330</name>
</gene>
<protein>
    <submittedName>
        <fullName evidence="1">Uncharacterized protein</fullName>
    </submittedName>
</protein>
<dbReference type="InterPro" id="IPR010287">
    <property type="entry name" value="DUF892_YciF-like"/>
</dbReference>
<dbReference type="Proteomes" id="UP000062788">
    <property type="component" value="Unassembled WGS sequence"/>
</dbReference>
<dbReference type="RefSeq" id="WP_059515535.1">
    <property type="nucleotide sequence ID" value="NZ_LOWA01000018.1"/>
</dbReference>
<dbReference type="OrthoDB" id="7273732at2"/>
<keyword evidence="2" id="KW-1185">Reference proteome</keyword>
<dbReference type="InterPro" id="IPR009078">
    <property type="entry name" value="Ferritin-like_SF"/>
</dbReference>
<dbReference type="Pfam" id="PF05974">
    <property type="entry name" value="DUF892"/>
    <property type="match status" value="1"/>
</dbReference>
<comment type="caution">
    <text evidence="1">The sequence shown here is derived from an EMBL/GenBank/DDBJ whole genome shotgun (WGS) entry which is preliminary data.</text>
</comment>
<reference evidence="1 2" key="1">
    <citation type="submission" date="2015-11" db="EMBL/GenBank/DDBJ databases">
        <title>Expanding the genomic diversity of Burkholderia species for the development of highly accurate diagnostics.</title>
        <authorList>
            <person name="Sahl J."/>
            <person name="Keim P."/>
            <person name="Wagner D."/>
        </authorList>
    </citation>
    <scope>NUCLEOTIDE SEQUENCE [LARGE SCALE GENOMIC DNA]</scope>
    <source>
        <strain evidence="1 2">TSV85</strain>
    </source>
</reference>
<evidence type="ECO:0000313" key="2">
    <source>
        <dbReference type="Proteomes" id="UP000062788"/>
    </source>
</evidence>
<sequence length="169" mass="19107">MTSPREYLEDWLRDAYAMERQAETMLSAQLSRLDNYPLLHAQLRQHLDETRIQQTLVEGCLRRLGTTPSAIKDLAARIAAYGQVAGGLLAEDEVVKHAMACYMFEQVEIAAYTVLIVAADAAGESEIRANCERLRQQEFDMASWLARQLPDITTAFLERSSVERSDAKR</sequence>
<organism evidence="1 2">
    <name type="scientific">Burkholderia singularis</name>
    <dbReference type="NCBI Taxonomy" id="1503053"/>
    <lineage>
        <taxon>Bacteria</taxon>
        <taxon>Pseudomonadati</taxon>
        <taxon>Pseudomonadota</taxon>
        <taxon>Betaproteobacteria</taxon>
        <taxon>Burkholderiales</taxon>
        <taxon>Burkholderiaceae</taxon>
        <taxon>Burkholderia</taxon>
        <taxon>pseudomallei group</taxon>
    </lineage>
</organism>
<dbReference type="EMBL" id="LOWA01000018">
    <property type="protein sequence ID" value="KVE28947.1"/>
    <property type="molecule type" value="Genomic_DNA"/>
</dbReference>
<dbReference type="AlphaFoldDB" id="A0A103E5V2"/>